<organism evidence="1 2">
    <name type="scientific">Setaria italica</name>
    <name type="common">Foxtail millet</name>
    <name type="synonym">Panicum italicum</name>
    <dbReference type="NCBI Taxonomy" id="4555"/>
    <lineage>
        <taxon>Eukaryota</taxon>
        <taxon>Viridiplantae</taxon>
        <taxon>Streptophyta</taxon>
        <taxon>Embryophyta</taxon>
        <taxon>Tracheophyta</taxon>
        <taxon>Spermatophyta</taxon>
        <taxon>Magnoliopsida</taxon>
        <taxon>Liliopsida</taxon>
        <taxon>Poales</taxon>
        <taxon>Poaceae</taxon>
        <taxon>PACMAD clade</taxon>
        <taxon>Panicoideae</taxon>
        <taxon>Panicodae</taxon>
        <taxon>Paniceae</taxon>
        <taxon>Cenchrinae</taxon>
        <taxon>Setaria</taxon>
    </lineage>
</organism>
<protein>
    <submittedName>
        <fullName evidence="1">Uncharacterized protein</fullName>
    </submittedName>
</protein>
<dbReference type="EnsemblPlants" id="KQL05303">
    <property type="protein sequence ID" value="KQL05303"/>
    <property type="gene ID" value="SETIT_005421mg"/>
</dbReference>
<evidence type="ECO:0000313" key="2">
    <source>
        <dbReference type="Proteomes" id="UP000004995"/>
    </source>
</evidence>
<keyword evidence="2" id="KW-1185">Reference proteome</keyword>
<dbReference type="Proteomes" id="UP000004995">
    <property type="component" value="Unassembled WGS sequence"/>
</dbReference>
<dbReference type="Gramene" id="KQL05303">
    <property type="protein sequence ID" value="KQL05303"/>
    <property type="gene ID" value="SETIT_005421mg"/>
</dbReference>
<dbReference type="AlphaFoldDB" id="K3XU14"/>
<sequence length="52" mass="5719">MREAEGRSGLRVDVEVADVVCAMVSTRSEEAAVFLSLQRSLQIGLVERLNVQ</sequence>
<dbReference type="InParanoid" id="K3XU14"/>
<evidence type="ECO:0000313" key="1">
    <source>
        <dbReference type="EnsemblPlants" id="KQL05303"/>
    </source>
</evidence>
<proteinExistence type="predicted"/>
<dbReference type="EMBL" id="AGNK02003078">
    <property type="status" value="NOT_ANNOTATED_CDS"/>
    <property type="molecule type" value="Genomic_DNA"/>
</dbReference>
<dbReference type="HOGENOM" id="CLU_3090886_0_0_1"/>
<accession>K3XU14</accession>
<name>K3XU14_SETIT</name>
<reference evidence="1" key="2">
    <citation type="submission" date="2018-08" db="UniProtKB">
        <authorList>
            <consortium name="EnsemblPlants"/>
        </authorList>
    </citation>
    <scope>IDENTIFICATION</scope>
    <source>
        <strain evidence="1">Yugu1</strain>
    </source>
</reference>
<reference evidence="2" key="1">
    <citation type="journal article" date="2012" name="Nat. Biotechnol.">
        <title>Reference genome sequence of the model plant Setaria.</title>
        <authorList>
            <person name="Bennetzen J.L."/>
            <person name="Schmutz J."/>
            <person name="Wang H."/>
            <person name="Percifield R."/>
            <person name="Hawkins J."/>
            <person name="Pontaroli A.C."/>
            <person name="Estep M."/>
            <person name="Feng L."/>
            <person name="Vaughn J.N."/>
            <person name="Grimwood J."/>
            <person name="Jenkins J."/>
            <person name="Barry K."/>
            <person name="Lindquist E."/>
            <person name="Hellsten U."/>
            <person name="Deshpande S."/>
            <person name="Wang X."/>
            <person name="Wu X."/>
            <person name="Mitros T."/>
            <person name="Triplett J."/>
            <person name="Yang X."/>
            <person name="Ye C.Y."/>
            <person name="Mauro-Herrera M."/>
            <person name="Wang L."/>
            <person name="Li P."/>
            <person name="Sharma M."/>
            <person name="Sharma R."/>
            <person name="Ronald P.C."/>
            <person name="Panaud O."/>
            <person name="Kellogg E.A."/>
            <person name="Brutnell T.P."/>
            <person name="Doust A.N."/>
            <person name="Tuskan G.A."/>
            <person name="Rokhsar D."/>
            <person name="Devos K.M."/>
        </authorList>
    </citation>
    <scope>NUCLEOTIDE SEQUENCE [LARGE SCALE GENOMIC DNA]</scope>
    <source>
        <strain evidence="2">cv. Yugu1</strain>
    </source>
</reference>